<dbReference type="InterPro" id="IPR036680">
    <property type="entry name" value="SPOR-like_sf"/>
</dbReference>
<sequence length="287" mass="32813">MKKILFFTFLFLIVSCGGDGIVGYVGESITIIAENPEETDDVDFSWILIDQPDGSLLSSKDLKYKLAGQEMTFSPDYPGNYTFEVSISKFGDELSNQSFVFTISDLEIEPETEKTDDSEEEWLSEDMEEDVEEEDEYEEDEYEEDEYEEDNNVEGTIDGGNNDYKDIPAIQKKNILQSPKNTKPVVRAMPVKTKPAKDAHIPAQKDRFTIQIISKKQLKDAQQFAKKLIISGYDAYIQKAYFKETEEIWYRVRIGSYDNYNSAKAVADVVSSELGMSAWVDFVRLEN</sequence>
<dbReference type="PROSITE" id="PS51724">
    <property type="entry name" value="SPOR"/>
    <property type="match status" value="1"/>
</dbReference>
<dbReference type="EMBL" id="UINC01045594">
    <property type="protein sequence ID" value="SVB52541.1"/>
    <property type="molecule type" value="Genomic_DNA"/>
</dbReference>
<feature type="domain" description="SPOR" evidence="2">
    <location>
        <begin position="202"/>
        <end position="283"/>
    </location>
</feature>
<dbReference type="InterPro" id="IPR007730">
    <property type="entry name" value="SPOR-like_dom"/>
</dbReference>
<evidence type="ECO:0000256" key="1">
    <source>
        <dbReference type="SAM" id="MobiDB-lite"/>
    </source>
</evidence>
<reference evidence="3" key="1">
    <citation type="submission" date="2018-05" db="EMBL/GenBank/DDBJ databases">
        <authorList>
            <person name="Lanie J.A."/>
            <person name="Ng W.-L."/>
            <person name="Kazmierczak K.M."/>
            <person name="Andrzejewski T.M."/>
            <person name="Davidsen T.M."/>
            <person name="Wayne K.J."/>
            <person name="Tettelin H."/>
            <person name="Glass J.I."/>
            <person name="Rusch D."/>
            <person name="Podicherti R."/>
            <person name="Tsui H.-C.T."/>
            <person name="Winkler M.E."/>
        </authorList>
    </citation>
    <scope>NUCLEOTIDE SEQUENCE</scope>
</reference>
<evidence type="ECO:0000259" key="2">
    <source>
        <dbReference type="PROSITE" id="PS51724"/>
    </source>
</evidence>
<organism evidence="3">
    <name type="scientific">marine metagenome</name>
    <dbReference type="NCBI Taxonomy" id="408172"/>
    <lineage>
        <taxon>unclassified sequences</taxon>
        <taxon>metagenomes</taxon>
        <taxon>ecological metagenomes</taxon>
    </lineage>
</organism>
<dbReference type="GO" id="GO:0042834">
    <property type="term" value="F:peptidoglycan binding"/>
    <property type="evidence" value="ECO:0007669"/>
    <property type="project" value="InterPro"/>
</dbReference>
<dbReference type="SUPFAM" id="SSF110997">
    <property type="entry name" value="Sporulation related repeat"/>
    <property type="match status" value="1"/>
</dbReference>
<accession>A0A382ERB7</accession>
<gene>
    <name evidence="3" type="ORF">METZ01_LOCUS205395</name>
</gene>
<protein>
    <recommendedName>
        <fullName evidence="2">SPOR domain-containing protein</fullName>
    </recommendedName>
</protein>
<feature type="compositionally biased region" description="Acidic residues" evidence="1">
    <location>
        <begin position="107"/>
        <end position="152"/>
    </location>
</feature>
<proteinExistence type="predicted"/>
<dbReference type="AlphaFoldDB" id="A0A382ERB7"/>
<feature type="region of interest" description="Disordered" evidence="1">
    <location>
        <begin position="107"/>
        <end position="162"/>
    </location>
</feature>
<dbReference type="Pfam" id="PF05036">
    <property type="entry name" value="SPOR"/>
    <property type="match status" value="1"/>
</dbReference>
<dbReference type="PROSITE" id="PS51257">
    <property type="entry name" value="PROKAR_LIPOPROTEIN"/>
    <property type="match status" value="1"/>
</dbReference>
<dbReference type="Gene3D" id="3.30.70.1070">
    <property type="entry name" value="Sporulation related repeat"/>
    <property type="match status" value="1"/>
</dbReference>
<evidence type="ECO:0000313" key="3">
    <source>
        <dbReference type="EMBL" id="SVB52541.1"/>
    </source>
</evidence>
<name>A0A382ERB7_9ZZZZ</name>